<feature type="transmembrane region" description="Helical" evidence="1">
    <location>
        <begin position="374"/>
        <end position="394"/>
    </location>
</feature>
<feature type="transmembrane region" description="Helical" evidence="1">
    <location>
        <begin position="173"/>
        <end position="196"/>
    </location>
</feature>
<feature type="transmembrane region" description="Helical" evidence="1">
    <location>
        <begin position="342"/>
        <end position="368"/>
    </location>
</feature>
<feature type="transmembrane region" description="Helical" evidence="1">
    <location>
        <begin position="275"/>
        <end position="298"/>
    </location>
</feature>
<evidence type="ECO:0000256" key="1">
    <source>
        <dbReference type="SAM" id="Phobius"/>
    </source>
</evidence>
<feature type="transmembrane region" description="Helical" evidence="1">
    <location>
        <begin position="49"/>
        <end position="66"/>
    </location>
</feature>
<comment type="caution">
    <text evidence="2">The sequence shown here is derived from an EMBL/GenBank/DDBJ whole genome shotgun (WGS) entry which is preliminary data.</text>
</comment>
<keyword evidence="1" id="KW-0812">Transmembrane</keyword>
<feature type="transmembrane region" description="Helical" evidence="1">
    <location>
        <begin position="12"/>
        <end position="29"/>
    </location>
</feature>
<reference evidence="2" key="1">
    <citation type="submission" date="2021-09" db="EMBL/GenBank/DDBJ databases">
        <title>Genome of Aequorivita sp. strain F64183.</title>
        <authorList>
            <person name="Wang Y."/>
        </authorList>
    </citation>
    <scope>NUCLEOTIDE SEQUENCE</scope>
    <source>
        <strain evidence="2">F64183</strain>
    </source>
</reference>
<dbReference type="RefSeq" id="WP_237608618.1">
    <property type="nucleotide sequence ID" value="NZ_JAIRBB010000009.1"/>
</dbReference>
<gene>
    <name evidence="2" type="ORF">K8344_10345</name>
</gene>
<evidence type="ECO:0008006" key="4">
    <source>
        <dbReference type="Google" id="ProtNLM"/>
    </source>
</evidence>
<sequence>MINLKKHISVALAYFLLVALMGVLLRLFFVTPVQLNFKYILHAHSHTALLGWIYLGLTTLIYKIFLSEADKSKLYKRIFIFTNTCILGMLVTFPYQGYALYSIIFSTLFLFASYWFTWFAIKNIPEHFKHRFSWKLVKASLWYLVFSSVGPWAIGGVMATLGTESIWYKTSIYFYLHFQYNGWFILALLGILFYILEKNGVVFRREQLRSFFFLLNFAVIFTLFLSVLWFGPPTIIYVLGLIGAVAQILAFYELYILLKKPWSFLIKSISPRGLLLFKIAGVLLVAKVLMQFFSAFPYMADLAYRLKDFVIGYLHLVFLGIVVPLMLAFLNYFRLLTIPKSFLWFFLLAFITTEALIFYKAFAFWLGLPFFQNYYILLAAFSCLFPIAVGILFYNQIKNFYLST</sequence>
<evidence type="ECO:0000313" key="3">
    <source>
        <dbReference type="Proteomes" id="UP001139462"/>
    </source>
</evidence>
<feature type="transmembrane region" description="Helical" evidence="1">
    <location>
        <begin position="310"/>
        <end position="330"/>
    </location>
</feature>
<name>A0A9X1U6E5_9FLAO</name>
<keyword evidence="1" id="KW-0472">Membrane</keyword>
<dbReference type="Proteomes" id="UP001139462">
    <property type="component" value="Unassembled WGS sequence"/>
</dbReference>
<accession>A0A9X1U6E5</accession>
<protein>
    <recommendedName>
        <fullName evidence="4">Cytochrome C and Quinol oxidase polypeptide I</fullName>
    </recommendedName>
</protein>
<feature type="transmembrane region" description="Helical" evidence="1">
    <location>
        <begin position="78"/>
        <end position="95"/>
    </location>
</feature>
<feature type="transmembrane region" description="Helical" evidence="1">
    <location>
        <begin position="141"/>
        <end position="161"/>
    </location>
</feature>
<dbReference type="AlphaFoldDB" id="A0A9X1U6E5"/>
<organism evidence="2 3">
    <name type="scientific">Aequorivita xiaoshiensis</name>
    <dbReference type="NCBI Taxonomy" id="2874476"/>
    <lineage>
        <taxon>Bacteria</taxon>
        <taxon>Pseudomonadati</taxon>
        <taxon>Bacteroidota</taxon>
        <taxon>Flavobacteriia</taxon>
        <taxon>Flavobacteriales</taxon>
        <taxon>Flavobacteriaceae</taxon>
        <taxon>Aequorivita</taxon>
    </lineage>
</organism>
<proteinExistence type="predicted"/>
<evidence type="ECO:0000313" key="2">
    <source>
        <dbReference type="EMBL" id="MCG2431518.1"/>
    </source>
</evidence>
<feature type="transmembrane region" description="Helical" evidence="1">
    <location>
        <begin position="101"/>
        <end position="121"/>
    </location>
</feature>
<feature type="transmembrane region" description="Helical" evidence="1">
    <location>
        <begin position="208"/>
        <end position="229"/>
    </location>
</feature>
<dbReference type="EMBL" id="JAIRBB010000009">
    <property type="protein sequence ID" value="MCG2431518.1"/>
    <property type="molecule type" value="Genomic_DNA"/>
</dbReference>
<keyword evidence="1" id="KW-1133">Transmembrane helix</keyword>
<keyword evidence="3" id="KW-1185">Reference proteome</keyword>
<feature type="transmembrane region" description="Helical" evidence="1">
    <location>
        <begin position="235"/>
        <end position="255"/>
    </location>
</feature>